<evidence type="ECO:0000256" key="6">
    <source>
        <dbReference type="SAM" id="MobiDB-lite"/>
    </source>
</evidence>
<name>A0A7W3IV61_9ACTN</name>
<feature type="transmembrane region" description="Helical" evidence="7">
    <location>
        <begin position="308"/>
        <end position="324"/>
    </location>
</feature>
<dbReference type="InterPro" id="IPR001279">
    <property type="entry name" value="Metallo-B-lactamas"/>
</dbReference>
<dbReference type="SUPFAM" id="SSF56281">
    <property type="entry name" value="Metallo-hydrolase/oxidoreductase"/>
    <property type="match status" value="1"/>
</dbReference>
<feature type="transmembrane region" description="Helical" evidence="7">
    <location>
        <begin position="370"/>
        <end position="393"/>
    </location>
</feature>
<feature type="transmembrane region" description="Helical" evidence="7">
    <location>
        <begin position="281"/>
        <end position="302"/>
    </location>
</feature>
<evidence type="ECO:0000259" key="9">
    <source>
        <dbReference type="Pfam" id="PF03772"/>
    </source>
</evidence>
<feature type="domain" description="Metallo-beta-lactamase" evidence="8">
    <location>
        <begin position="561"/>
        <end position="624"/>
    </location>
</feature>
<feature type="transmembrane region" description="Helical" evidence="7">
    <location>
        <begin position="503"/>
        <end position="523"/>
    </location>
</feature>
<comment type="subcellular location">
    <subcellularLocation>
        <location evidence="1">Cell membrane</location>
        <topology evidence="1">Multi-pass membrane protein</topology>
    </subcellularLocation>
</comment>
<gene>
    <name evidence="10" type="ORF">FHX74_003502</name>
</gene>
<dbReference type="EMBL" id="JACGWT010000006">
    <property type="protein sequence ID" value="MBA8795861.1"/>
    <property type="molecule type" value="Genomic_DNA"/>
</dbReference>
<dbReference type="AlphaFoldDB" id="A0A7W3IV61"/>
<proteinExistence type="predicted"/>
<accession>A0A7W3IV61</accession>
<organism evidence="10 11">
    <name type="scientific">Microlunatus kandeliicorticis</name>
    <dbReference type="NCBI Taxonomy" id="1759536"/>
    <lineage>
        <taxon>Bacteria</taxon>
        <taxon>Bacillati</taxon>
        <taxon>Actinomycetota</taxon>
        <taxon>Actinomycetes</taxon>
        <taxon>Propionibacteriales</taxon>
        <taxon>Propionibacteriaceae</taxon>
        <taxon>Microlunatus</taxon>
    </lineage>
</organism>
<evidence type="ECO:0000259" key="8">
    <source>
        <dbReference type="Pfam" id="PF00753"/>
    </source>
</evidence>
<dbReference type="Pfam" id="PF00753">
    <property type="entry name" value="Lactamase_B"/>
    <property type="match status" value="1"/>
</dbReference>
<dbReference type="PANTHER" id="PTHR30619">
    <property type="entry name" value="DNA INTERNALIZATION/COMPETENCE PROTEIN COMEC/REC2"/>
    <property type="match status" value="1"/>
</dbReference>
<keyword evidence="4 7" id="KW-1133">Transmembrane helix</keyword>
<comment type="caution">
    <text evidence="10">The sequence shown here is derived from an EMBL/GenBank/DDBJ whole genome shotgun (WGS) entry which is preliminary data.</text>
</comment>
<dbReference type="Pfam" id="PF03772">
    <property type="entry name" value="Competence"/>
    <property type="match status" value="1"/>
</dbReference>
<keyword evidence="3 7" id="KW-0812">Transmembrane</keyword>
<evidence type="ECO:0000313" key="11">
    <source>
        <dbReference type="Proteomes" id="UP000523079"/>
    </source>
</evidence>
<feature type="transmembrane region" description="Helical" evidence="7">
    <location>
        <begin position="433"/>
        <end position="454"/>
    </location>
</feature>
<dbReference type="Gene3D" id="3.60.15.10">
    <property type="entry name" value="Ribonuclease Z/Hydroxyacylglutathione hydrolase-like"/>
    <property type="match status" value="1"/>
</dbReference>
<feature type="domain" description="ComEC/Rec2-related protein" evidence="9">
    <location>
        <begin position="257"/>
        <end position="519"/>
    </location>
</feature>
<evidence type="ECO:0000256" key="3">
    <source>
        <dbReference type="ARBA" id="ARBA00022692"/>
    </source>
</evidence>
<feature type="compositionally biased region" description="Basic residues" evidence="6">
    <location>
        <begin position="16"/>
        <end position="29"/>
    </location>
</feature>
<evidence type="ECO:0000313" key="10">
    <source>
        <dbReference type="EMBL" id="MBA8795861.1"/>
    </source>
</evidence>
<feature type="transmembrane region" description="Helical" evidence="7">
    <location>
        <begin position="36"/>
        <end position="55"/>
    </location>
</feature>
<evidence type="ECO:0000256" key="7">
    <source>
        <dbReference type="SAM" id="Phobius"/>
    </source>
</evidence>
<dbReference type="GO" id="GO:0005886">
    <property type="term" value="C:plasma membrane"/>
    <property type="evidence" value="ECO:0007669"/>
    <property type="project" value="UniProtKB-SubCell"/>
</dbReference>
<dbReference type="InterPro" id="IPR052159">
    <property type="entry name" value="Competence_DNA_uptake"/>
</dbReference>
<feature type="transmembrane region" description="Helical" evidence="7">
    <location>
        <begin position="461"/>
        <end position="483"/>
    </location>
</feature>
<dbReference type="InterPro" id="IPR004477">
    <property type="entry name" value="ComEC_N"/>
</dbReference>
<keyword evidence="11" id="KW-1185">Reference proteome</keyword>
<feature type="transmembrane region" description="Helical" evidence="7">
    <location>
        <begin position="530"/>
        <end position="549"/>
    </location>
</feature>
<evidence type="ECO:0000256" key="1">
    <source>
        <dbReference type="ARBA" id="ARBA00004651"/>
    </source>
</evidence>
<evidence type="ECO:0000256" key="4">
    <source>
        <dbReference type="ARBA" id="ARBA00022989"/>
    </source>
</evidence>
<reference evidence="10 11" key="1">
    <citation type="submission" date="2020-07" db="EMBL/GenBank/DDBJ databases">
        <title>Sequencing the genomes of 1000 actinobacteria strains.</title>
        <authorList>
            <person name="Klenk H.-P."/>
        </authorList>
    </citation>
    <scope>NUCLEOTIDE SEQUENCE [LARGE SCALE GENOMIC DNA]</scope>
    <source>
        <strain evidence="10 11">DSM 100723</strain>
    </source>
</reference>
<dbReference type="Proteomes" id="UP000523079">
    <property type="component" value="Unassembled WGS sequence"/>
</dbReference>
<dbReference type="NCBIfam" id="TIGR00360">
    <property type="entry name" value="ComEC_N-term"/>
    <property type="match status" value="1"/>
</dbReference>
<feature type="transmembrane region" description="Helical" evidence="7">
    <location>
        <begin position="61"/>
        <end position="82"/>
    </location>
</feature>
<dbReference type="PANTHER" id="PTHR30619:SF1">
    <property type="entry name" value="RECOMBINATION PROTEIN 2"/>
    <property type="match status" value="1"/>
</dbReference>
<feature type="region of interest" description="Disordered" evidence="6">
    <location>
        <begin position="1"/>
        <end position="31"/>
    </location>
</feature>
<keyword evidence="2" id="KW-1003">Cell membrane</keyword>
<feature type="transmembrane region" description="Helical" evidence="7">
    <location>
        <begin position="331"/>
        <end position="350"/>
    </location>
</feature>
<evidence type="ECO:0000256" key="5">
    <source>
        <dbReference type="ARBA" id="ARBA00023136"/>
    </source>
</evidence>
<evidence type="ECO:0000256" key="2">
    <source>
        <dbReference type="ARBA" id="ARBA00022475"/>
    </source>
</evidence>
<keyword evidence="5 7" id="KW-0472">Membrane</keyword>
<feature type="transmembrane region" description="Helical" evidence="7">
    <location>
        <begin position="405"/>
        <end position="427"/>
    </location>
</feature>
<dbReference type="RefSeq" id="WP_182561472.1">
    <property type="nucleotide sequence ID" value="NZ_JACGWT010000006.1"/>
</dbReference>
<protein>
    <submittedName>
        <fullName evidence="10">Competence protein ComEC</fullName>
    </submittedName>
</protein>
<dbReference type="InterPro" id="IPR036866">
    <property type="entry name" value="RibonucZ/Hydroxyglut_hydro"/>
</dbReference>
<sequence>MEPRPDDPSTADRPARRSRRPPRARKARKARPDARLVPVALACWAGAAAAVSGAGASLGGALALALSALLAAGVLAAVLLIVTGRARRLGWLLVASAVALAVAFGDGLLHRQALDASPVAALAATRAVATVRVELTGDPTVRSGGVRPPFLIRRGLVREVDGRGQRWGTRTAVDLTVSGDALSVWERAPLGTELTTTVRFEPADPGAAVAATARIRGPTAVVRSPGPAASAVERVRSGLRAAVAHRSAEQRALVPALVLGDTSAVTDALREDFRITALTHLMAVSGANLTLLLAFVLVAARWLGVRGWWLRALAVLTVAVFVGLCRSEPSVLRAAAMGLVVLVALGLSAGESALRHLALAAVVLLLVDPWLATSYGFVLSVLASGGIVCWARRWTEVLAGWCPRLLAESVTVPVAAHLATLPVVAVLSGRVSLVGVLANLCAAPAVAPATVLGFAAAGLSLAAAPLAALAGFGAAWSAQLILWVAHAGARLPGASTPWPTTPVAITLLAVAALLVATAMPVVLRSRWLTGAVAVLMLVVVLRPAVVPGWPGADWAVVACDVGQGDGVVVRVGAGQAVVFDAGPDPAPMRTCLDQLAVRAVPLLVFTHFHADHVGGLTGVFAGRRVGQIWTCPYPSPPEGAAAVAAAAASRGIAVRVPAVGEQIAVGPVRLDVVGPVIRFPLLGPIAAEDSSSQQNEESLVVRVTTPELTLLETGDVEPLQQAAVLAATEAAGGTLAVDVLKIPHHGSANQDPAFIAASRAAVAIASAGLHNDYGHPAPRTVRLVEGDGMTLLRTDRQGSVAVGRDRGRLVALAQKQAPPG</sequence>